<accession>A0A6J5N0P0</accession>
<protein>
    <submittedName>
        <fullName evidence="1">Uncharacterized protein</fullName>
    </submittedName>
</protein>
<evidence type="ECO:0000313" key="1">
    <source>
        <dbReference type="EMBL" id="CAB4152298.1"/>
    </source>
</evidence>
<sequence>MSGTIITPSNARKPDSASGYQYLVEKMRLAAEWRDVTFIPSYQQGDVVFYQGNMYIKKNVSANSLVNPAANTNDWISLSDYIYKQAGNHLGDISYDNAGANYKNYLNSLTDAEKINPKVFNAATAAYMIMLDKGITRGGNYSFATRTKTGGPSNSYYEVQFYCHTPYYIQAWAINDEYRGGGSPNGYTQPYFYTSTNGQPGAYTPVNAIDQLGYTPANVGGTNWNGNAVATSLGYTPAKIGDSWISFRVTFTPGYWVILAAYTFSSNPNLTAFTVNVNAGQTSPDVVSFSFRKNGIEINPVNYNYFIKPRDIDTMSRTGRSIGNEIYVINYVINLAAGGALTWDYPNSLTPDIDIIIYFSKNL</sequence>
<gene>
    <name evidence="1" type="ORF">UFOVP615_4</name>
</gene>
<proteinExistence type="predicted"/>
<organism evidence="1">
    <name type="scientific">uncultured Caudovirales phage</name>
    <dbReference type="NCBI Taxonomy" id="2100421"/>
    <lineage>
        <taxon>Viruses</taxon>
        <taxon>Duplodnaviria</taxon>
        <taxon>Heunggongvirae</taxon>
        <taxon>Uroviricota</taxon>
        <taxon>Caudoviricetes</taxon>
        <taxon>Peduoviridae</taxon>
        <taxon>Maltschvirus</taxon>
        <taxon>Maltschvirus maltsch</taxon>
    </lineage>
</organism>
<name>A0A6J5N0P0_9CAUD</name>
<dbReference type="EMBL" id="LR796584">
    <property type="protein sequence ID" value="CAB4152298.1"/>
    <property type="molecule type" value="Genomic_DNA"/>
</dbReference>
<reference evidence="1" key="1">
    <citation type="submission" date="2020-04" db="EMBL/GenBank/DDBJ databases">
        <authorList>
            <person name="Chiriac C."/>
            <person name="Salcher M."/>
            <person name="Ghai R."/>
            <person name="Kavagutti S V."/>
        </authorList>
    </citation>
    <scope>NUCLEOTIDE SEQUENCE</scope>
</reference>